<protein>
    <submittedName>
        <fullName evidence="2">Uncharacterized protein</fullName>
    </submittedName>
</protein>
<reference evidence="2" key="2">
    <citation type="submission" date="2020-11" db="EMBL/GenBank/DDBJ databases">
        <authorList>
            <person name="McCartney M.A."/>
            <person name="Auch B."/>
            <person name="Kono T."/>
            <person name="Mallez S."/>
            <person name="Becker A."/>
            <person name="Gohl D.M."/>
            <person name="Silverstein K.A.T."/>
            <person name="Koren S."/>
            <person name="Bechman K.B."/>
            <person name="Herman A."/>
            <person name="Abrahante J.E."/>
            <person name="Garbe J."/>
        </authorList>
    </citation>
    <scope>NUCLEOTIDE SEQUENCE</scope>
    <source>
        <strain evidence="2">Duluth1</strain>
        <tissue evidence="2">Whole animal</tissue>
    </source>
</reference>
<sequence length="67" mass="7768">MDVRLYFCRRGVENMHSMTKNTFAISKDAKTGLRYVFKATDEMTKNHRETDREEVSGFMTESPGLCV</sequence>
<dbReference type="Proteomes" id="UP000828390">
    <property type="component" value="Unassembled WGS sequence"/>
</dbReference>
<accession>A0A9D4DNX0</accession>
<dbReference type="EMBL" id="JAIWYP010000010">
    <property type="protein sequence ID" value="KAH3751745.1"/>
    <property type="molecule type" value="Genomic_DNA"/>
</dbReference>
<proteinExistence type="predicted"/>
<feature type="compositionally biased region" description="Basic and acidic residues" evidence="1">
    <location>
        <begin position="46"/>
        <end position="55"/>
    </location>
</feature>
<evidence type="ECO:0000313" key="2">
    <source>
        <dbReference type="EMBL" id="KAH3751745.1"/>
    </source>
</evidence>
<gene>
    <name evidence="2" type="ORF">DPMN_186314</name>
</gene>
<reference evidence="2" key="1">
    <citation type="journal article" date="2019" name="bioRxiv">
        <title>The Genome of the Zebra Mussel, Dreissena polymorpha: A Resource for Invasive Species Research.</title>
        <authorList>
            <person name="McCartney M.A."/>
            <person name="Auch B."/>
            <person name="Kono T."/>
            <person name="Mallez S."/>
            <person name="Zhang Y."/>
            <person name="Obille A."/>
            <person name="Becker A."/>
            <person name="Abrahante J.E."/>
            <person name="Garbe J."/>
            <person name="Badalamenti J.P."/>
            <person name="Herman A."/>
            <person name="Mangelson H."/>
            <person name="Liachko I."/>
            <person name="Sullivan S."/>
            <person name="Sone E.D."/>
            <person name="Koren S."/>
            <person name="Silverstein K.A.T."/>
            <person name="Beckman K.B."/>
            <person name="Gohl D.M."/>
        </authorList>
    </citation>
    <scope>NUCLEOTIDE SEQUENCE</scope>
    <source>
        <strain evidence="2">Duluth1</strain>
        <tissue evidence="2">Whole animal</tissue>
    </source>
</reference>
<dbReference type="AlphaFoldDB" id="A0A9D4DNX0"/>
<evidence type="ECO:0000313" key="3">
    <source>
        <dbReference type="Proteomes" id="UP000828390"/>
    </source>
</evidence>
<keyword evidence="3" id="KW-1185">Reference proteome</keyword>
<feature type="region of interest" description="Disordered" evidence="1">
    <location>
        <begin position="46"/>
        <end position="67"/>
    </location>
</feature>
<organism evidence="2 3">
    <name type="scientific">Dreissena polymorpha</name>
    <name type="common">Zebra mussel</name>
    <name type="synonym">Mytilus polymorpha</name>
    <dbReference type="NCBI Taxonomy" id="45954"/>
    <lineage>
        <taxon>Eukaryota</taxon>
        <taxon>Metazoa</taxon>
        <taxon>Spiralia</taxon>
        <taxon>Lophotrochozoa</taxon>
        <taxon>Mollusca</taxon>
        <taxon>Bivalvia</taxon>
        <taxon>Autobranchia</taxon>
        <taxon>Heteroconchia</taxon>
        <taxon>Euheterodonta</taxon>
        <taxon>Imparidentia</taxon>
        <taxon>Neoheterodontei</taxon>
        <taxon>Myida</taxon>
        <taxon>Dreissenoidea</taxon>
        <taxon>Dreissenidae</taxon>
        <taxon>Dreissena</taxon>
    </lineage>
</organism>
<comment type="caution">
    <text evidence="2">The sequence shown here is derived from an EMBL/GenBank/DDBJ whole genome shotgun (WGS) entry which is preliminary data.</text>
</comment>
<evidence type="ECO:0000256" key="1">
    <source>
        <dbReference type="SAM" id="MobiDB-lite"/>
    </source>
</evidence>
<name>A0A9D4DNX0_DREPO</name>